<name>A0A133V7I2_9EURY</name>
<dbReference type="Proteomes" id="UP000070400">
    <property type="component" value="Unassembled WGS sequence"/>
</dbReference>
<reference evidence="2 3" key="1">
    <citation type="journal article" date="2016" name="Sci. Rep.">
        <title>Metabolic traits of an uncultured archaeal lineage -MSBL1- from brine pools of the Red Sea.</title>
        <authorList>
            <person name="Mwirichia R."/>
            <person name="Alam I."/>
            <person name="Rashid M."/>
            <person name="Vinu M."/>
            <person name="Ba-Alawi W."/>
            <person name="Anthony Kamau A."/>
            <person name="Kamanda Ngugi D."/>
            <person name="Goker M."/>
            <person name="Klenk H.P."/>
            <person name="Bajic V."/>
            <person name="Stingl U."/>
        </authorList>
    </citation>
    <scope>NUCLEOTIDE SEQUENCE [LARGE SCALE GENOMIC DNA]</scope>
    <source>
        <strain evidence="2">SCGC-AAA261D19</strain>
    </source>
</reference>
<gene>
    <name evidence="2" type="ORF">AKJ43_01850</name>
</gene>
<evidence type="ECO:0000313" key="3">
    <source>
        <dbReference type="Proteomes" id="UP000070400"/>
    </source>
</evidence>
<evidence type="ECO:0000256" key="1">
    <source>
        <dbReference type="SAM" id="Phobius"/>
    </source>
</evidence>
<comment type="caution">
    <text evidence="2">The sequence shown here is derived from an EMBL/GenBank/DDBJ whole genome shotgun (WGS) entry which is preliminary data.</text>
</comment>
<keyword evidence="1" id="KW-1133">Transmembrane helix</keyword>
<protein>
    <submittedName>
        <fullName evidence="2">Uncharacterized protein</fullName>
    </submittedName>
</protein>
<sequence>MKQKGFIPFTAAALVIIILTVAVIGHYQWSVHQNRVRSINDSASSFLVASVASVQNDLKREARNSLYGAIWEAGKNAGEFGGRTGKIG</sequence>
<organism evidence="2 3">
    <name type="scientific">candidate division MSBL1 archaeon SCGC-AAA261D19</name>
    <dbReference type="NCBI Taxonomy" id="1698273"/>
    <lineage>
        <taxon>Archaea</taxon>
        <taxon>Methanobacteriati</taxon>
        <taxon>Methanobacteriota</taxon>
        <taxon>candidate division MSBL1</taxon>
    </lineage>
</organism>
<dbReference type="AlphaFoldDB" id="A0A133V7I2"/>
<dbReference type="EMBL" id="LHXX01000016">
    <property type="protein sequence ID" value="KXB02409.1"/>
    <property type="molecule type" value="Genomic_DNA"/>
</dbReference>
<evidence type="ECO:0000313" key="2">
    <source>
        <dbReference type="EMBL" id="KXB02409.1"/>
    </source>
</evidence>
<keyword evidence="3" id="KW-1185">Reference proteome</keyword>
<accession>A0A133V7I2</accession>
<keyword evidence="1" id="KW-0812">Transmembrane</keyword>
<keyword evidence="1" id="KW-0472">Membrane</keyword>
<feature type="transmembrane region" description="Helical" evidence="1">
    <location>
        <begin position="6"/>
        <end position="27"/>
    </location>
</feature>
<proteinExistence type="predicted"/>